<dbReference type="InterPro" id="IPR001932">
    <property type="entry name" value="PPM-type_phosphatase-like_dom"/>
</dbReference>
<dbReference type="SMART" id="SM00332">
    <property type="entry name" value="PP2Cc"/>
    <property type="match status" value="1"/>
</dbReference>
<gene>
    <name evidence="9" type="ORF">PPENT_87.1.T0650199</name>
</gene>
<protein>
    <recommendedName>
        <fullName evidence="2">protein-serine/threonine phosphatase</fullName>
        <ecNumber evidence="2">3.1.3.16</ecNumber>
    </recommendedName>
</protein>
<evidence type="ECO:0000256" key="4">
    <source>
        <dbReference type="ARBA" id="ARBA00022801"/>
    </source>
</evidence>
<dbReference type="GO" id="GO:0046872">
    <property type="term" value="F:metal ion binding"/>
    <property type="evidence" value="ECO:0007669"/>
    <property type="project" value="UniProtKB-KW"/>
</dbReference>
<proteinExistence type="predicted"/>
<dbReference type="Proteomes" id="UP000689195">
    <property type="component" value="Unassembled WGS sequence"/>
</dbReference>
<evidence type="ECO:0000256" key="7">
    <source>
        <dbReference type="ARBA" id="ARBA00048336"/>
    </source>
</evidence>
<evidence type="ECO:0000256" key="5">
    <source>
        <dbReference type="ARBA" id="ARBA00022912"/>
    </source>
</evidence>
<keyword evidence="10" id="KW-1185">Reference proteome</keyword>
<evidence type="ECO:0000256" key="1">
    <source>
        <dbReference type="ARBA" id="ARBA00001946"/>
    </source>
</evidence>
<evidence type="ECO:0000259" key="8">
    <source>
        <dbReference type="PROSITE" id="PS51746"/>
    </source>
</evidence>
<evidence type="ECO:0000313" key="9">
    <source>
        <dbReference type="EMBL" id="CAD8176670.1"/>
    </source>
</evidence>
<evidence type="ECO:0000256" key="3">
    <source>
        <dbReference type="ARBA" id="ARBA00022723"/>
    </source>
</evidence>
<dbReference type="PANTHER" id="PTHR13832:SF803">
    <property type="entry name" value="PROTEIN PHOSPHATASE 1G"/>
    <property type="match status" value="1"/>
</dbReference>
<reference evidence="9" key="1">
    <citation type="submission" date="2021-01" db="EMBL/GenBank/DDBJ databases">
        <authorList>
            <consortium name="Genoscope - CEA"/>
            <person name="William W."/>
        </authorList>
    </citation>
    <scope>NUCLEOTIDE SEQUENCE</scope>
</reference>
<keyword evidence="5" id="KW-0904">Protein phosphatase</keyword>
<accession>A0A8S1VHC7</accession>
<feature type="domain" description="PPM-type phosphatase" evidence="8">
    <location>
        <begin position="1"/>
        <end position="175"/>
    </location>
</feature>
<dbReference type="PANTHER" id="PTHR13832">
    <property type="entry name" value="PROTEIN PHOSPHATASE 2C"/>
    <property type="match status" value="1"/>
</dbReference>
<dbReference type="EMBL" id="CAJJDO010000065">
    <property type="protein sequence ID" value="CAD8176670.1"/>
    <property type="molecule type" value="Genomic_DNA"/>
</dbReference>
<evidence type="ECO:0000313" key="10">
    <source>
        <dbReference type="Proteomes" id="UP000689195"/>
    </source>
</evidence>
<dbReference type="CDD" id="cd00143">
    <property type="entry name" value="PP2Cc"/>
    <property type="match status" value="1"/>
</dbReference>
<dbReference type="Pfam" id="PF00481">
    <property type="entry name" value="PP2C"/>
    <property type="match status" value="1"/>
</dbReference>
<keyword evidence="3" id="KW-0479">Metal-binding</keyword>
<dbReference type="PROSITE" id="PS51746">
    <property type="entry name" value="PPM_2"/>
    <property type="match status" value="1"/>
</dbReference>
<keyword evidence="4" id="KW-0378">Hydrolase</keyword>
<evidence type="ECO:0000256" key="2">
    <source>
        <dbReference type="ARBA" id="ARBA00013081"/>
    </source>
</evidence>
<dbReference type="OrthoDB" id="10264738at2759"/>
<name>A0A8S1VHC7_9CILI</name>
<dbReference type="AlphaFoldDB" id="A0A8S1VHC7"/>
<comment type="catalytic activity">
    <reaction evidence="7">
        <text>O-phospho-L-threonyl-[protein] + H2O = L-threonyl-[protein] + phosphate</text>
        <dbReference type="Rhea" id="RHEA:47004"/>
        <dbReference type="Rhea" id="RHEA-COMP:11060"/>
        <dbReference type="Rhea" id="RHEA-COMP:11605"/>
        <dbReference type="ChEBI" id="CHEBI:15377"/>
        <dbReference type="ChEBI" id="CHEBI:30013"/>
        <dbReference type="ChEBI" id="CHEBI:43474"/>
        <dbReference type="ChEBI" id="CHEBI:61977"/>
        <dbReference type="EC" id="3.1.3.16"/>
    </reaction>
</comment>
<evidence type="ECO:0000256" key="6">
    <source>
        <dbReference type="ARBA" id="ARBA00047761"/>
    </source>
</evidence>
<sequence>MQQIIIVNLILQLSKFSLRIKYCLKIINFNYFRKINCNIFIEELQKNNNFKDQKFEDALRETFLKMDELLLTPEGQNEINEMKDNNGTIFAGCTANVALFYKNTLYVANAGDSRSVLCRENKNYDMSVDHKPENYEEKLRIEKAGGYVSDGRVNGNLCLNASVTALSYINKIDFI</sequence>
<dbReference type="InterPro" id="IPR015655">
    <property type="entry name" value="PP2C"/>
</dbReference>
<organism evidence="9 10">
    <name type="scientific">Paramecium pentaurelia</name>
    <dbReference type="NCBI Taxonomy" id="43138"/>
    <lineage>
        <taxon>Eukaryota</taxon>
        <taxon>Sar</taxon>
        <taxon>Alveolata</taxon>
        <taxon>Ciliophora</taxon>
        <taxon>Intramacronucleata</taxon>
        <taxon>Oligohymenophorea</taxon>
        <taxon>Peniculida</taxon>
        <taxon>Parameciidae</taxon>
        <taxon>Paramecium</taxon>
    </lineage>
</organism>
<comment type="cofactor">
    <cofactor evidence="1">
        <name>Mg(2+)</name>
        <dbReference type="ChEBI" id="CHEBI:18420"/>
    </cofactor>
</comment>
<dbReference type="GO" id="GO:0004722">
    <property type="term" value="F:protein serine/threonine phosphatase activity"/>
    <property type="evidence" value="ECO:0007669"/>
    <property type="project" value="UniProtKB-EC"/>
</dbReference>
<comment type="catalytic activity">
    <reaction evidence="6">
        <text>O-phospho-L-seryl-[protein] + H2O = L-seryl-[protein] + phosphate</text>
        <dbReference type="Rhea" id="RHEA:20629"/>
        <dbReference type="Rhea" id="RHEA-COMP:9863"/>
        <dbReference type="Rhea" id="RHEA-COMP:11604"/>
        <dbReference type="ChEBI" id="CHEBI:15377"/>
        <dbReference type="ChEBI" id="CHEBI:29999"/>
        <dbReference type="ChEBI" id="CHEBI:43474"/>
        <dbReference type="ChEBI" id="CHEBI:83421"/>
        <dbReference type="EC" id="3.1.3.16"/>
    </reaction>
</comment>
<comment type="caution">
    <text evidence="9">The sequence shown here is derived from an EMBL/GenBank/DDBJ whole genome shotgun (WGS) entry which is preliminary data.</text>
</comment>
<dbReference type="EC" id="3.1.3.16" evidence="2"/>